<dbReference type="CDD" id="cd00383">
    <property type="entry name" value="trans_reg_C"/>
    <property type="match status" value="1"/>
</dbReference>
<feature type="modified residue" description="4-aspartylphosphate" evidence="8">
    <location>
        <position position="52"/>
    </location>
</feature>
<keyword evidence="2 8" id="KW-0597">Phosphoprotein</keyword>
<evidence type="ECO:0000256" key="4">
    <source>
        <dbReference type="ARBA" id="ARBA00023015"/>
    </source>
</evidence>
<feature type="domain" description="Response regulatory" evidence="10">
    <location>
        <begin position="3"/>
        <end position="116"/>
    </location>
</feature>
<dbReference type="PROSITE" id="PS50110">
    <property type="entry name" value="RESPONSE_REGULATORY"/>
    <property type="match status" value="1"/>
</dbReference>
<evidence type="ECO:0000313" key="12">
    <source>
        <dbReference type="EMBL" id="TGY42075.1"/>
    </source>
</evidence>
<dbReference type="AlphaFoldDB" id="A0A4S2DJJ9"/>
<evidence type="ECO:0000313" key="13">
    <source>
        <dbReference type="Proteomes" id="UP000306888"/>
    </source>
</evidence>
<dbReference type="Gene3D" id="1.10.10.10">
    <property type="entry name" value="Winged helix-like DNA-binding domain superfamily/Winged helix DNA-binding domain"/>
    <property type="match status" value="1"/>
</dbReference>
<sequence>MEKVLIIEDDLYIREELESIFEKRGYVVESITNFNNTLEDIKKSNPDLIVLDLNLPGMSGFEICKSLKQRTSFPVLILTSRNQMKDELHALDLGADDYLTKPCHPDRIIARAEKIIKMYEKIINNISVGNLILDEKIYEVKYLENSIILPENEGKILRNLMINYPKTVKKEDLFIELWGTKDFVDENILQVNMTRLRKSLSKINLDNVITTIRGIGYKLEVIDEE</sequence>
<dbReference type="GO" id="GO:0000156">
    <property type="term" value="F:phosphorelay response regulator activity"/>
    <property type="evidence" value="ECO:0007669"/>
    <property type="project" value="TreeGrafter"/>
</dbReference>
<dbReference type="Proteomes" id="UP000306888">
    <property type="component" value="Unassembled WGS sequence"/>
</dbReference>
<keyword evidence="4" id="KW-0805">Transcription regulation</keyword>
<dbReference type="GO" id="GO:0005829">
    <property type="term" value="C:cytosol"/>
    <property type="evidence" value="ECO:0007669"/>
    <property type="project" value="TreeGrafter"/>
</dbReference>
<reference evidence="12 13" key="1">
    <citation type="submission" date="2019-04" db="EMBL/GenBank/DDBJ databases">
        <title>Microbes associate with the intestines of laboratory mice.</title>
        <authorList>
            <person name="Navarre W."/>
            <person name="Wong E."/>
            <person name="Huang K."/>
            <person name="Tropini C."/>
            <person name="Ng K."/>
            <person name="Yu B."/>
        </authorList>
    </citation>
    <scope>NUCLEOTIDE SEQUENCE [LARGE SCALE GENOMIC DNA]</scope>
    <source>
        <strain evidence="12 13">NM50_B9-20</strain>
    </source>
</reference>
<feature type="DNA-binding region" description="OmpR/PhoB-type" evidence="9">
    <location>
        <begin position="123"/>
        <end position="221"/>
    </location>
</feature>
<gene>
    <name evidence="12" type="ORF">E5347_10080</name>
</gene>
<dbReference type="InterPro" id="IPR001789">
    <property type="entry name" value="Sig_transdc_resp-reg_receiver"/>
</dbReference>
<evidence type="ECO:0000259" key="10">
    <source>
        <dbReference type="PROSITE" id="PS50110"/>
    </source>
</evidence>
<evidence type="ECO:0000256" key="7">
    <source>
        <dbReference type="ARBA" id="ARBA00024867"/>
    </source>
</evidence>
<dbReference type="Pfam" id="PF00486">
    <property type="entry name" value="Trans_reg_C"/>
    <property type="match status" value="1"/>
</dbReference>
<dbReference type="PANTHER" id="PTHR48111">
    <property type="entry name" value="REGULATOR OF RPOS"/>
    <property type="match status" value="1"/>
</dbReference>
<dbReference type="CDD" id="cd17574">
    <property type="entry name" value="REC_OmpR"/>
    <property type="match status" value="1"/>
</dbReference>
<evidence type="ECO:0000256" key="6">
    <source>
        <dbReference type="ARBA" id="ARBA00023163"/>
    </source>
</evidence>
<dbReference type="InterPro" id="IPR011006">
    <property type="entry name" value="CheY-like_superfamily"/>
</dbReference>
<evidence type="ECO:0000256" key="8">
    <source>
        <dbReference type="PROSITE-ProRule" id="PRU00169"/>
    </source>
</evidence>
<evidence type="ECO:0000256" key="3">
    <source>
        <dbReference type="ARBA" id="ARBA00023012"/>
    </source>
</evidence>
<dbReference type="PROSITE" id="PS51755">
    <property type="entry name" value="OMPR_PHOB"/>
    <property type="match status" value="1"/>
</dbReference>
<proteinExistence type="predicted"/>
<dbReference type="Gene3D" id="3.40.50.2300">
    <property type="match status" value="1"/>
</dbReference>
<dbReference type="InterPro" id="IPR039420">
    <property type="entry name" value="WalR-like"/>
</dbReference>
<dbReference type="SMART" id="SM00448">
    <property type="entry name" value="REC"/>
    <property type="match status" value="1"/>
</dbReference>
<dbReference type="InterPro" id="IPR001867">
    <property type="entry name" value="OmpR/PhoB-type_DNA-bd"/>
</dbReference>
<dbReference type="OrthoDB" id="9790442at2"/>
<dbReference type="GO" id="GO:0032993">
    <property type="term" value="C:protein-DNA complex"/>
    <property type="evidence" value="ECO:0007669"/>
    <property type="project" value="TreeGrafter"/>
</dbReference>
<evidence type="ECO:0000256" key="2">
    <source>
        <dbReference type="ARBA" id="ARBA00022553"/>
    </source>
</evidence>
<dbReference type="PANTHER" id="PTHR48111:SF1">
    <property type="entry name" value="TWO-COMPONENT RESPONSE REGULATOR ORR33"/>
    <property type="match status" value="1"/>
</dbReference>
<keyword evidence="13" id="KW-1185">Reference proteome</keyword>
<dbReference type="Pfam" id="PF00072">
    <property type="entry name" value="Response_reg"/>
    <property type="match status" value="1"/>
</dbReference>
<dbReference type="InterPro" id="IPR016032">
    <property type="entry name" value="Sig_transdc_resp-reg_C-effctor"/>
</dbReference>
<name>A0A4S2DJJ9_9CLOT</name>
<dbReference type="InterPro" id="IPR036388">
    <property type="entry name" value="WH-like_DNA-bd_sf"/>
</dbReference>
<keyword evidence="6" id="KW-0804">Transcription</keyword>
<dbReference type="SUPFAM" id="SSF46894">
    <property type="entry name" value="C-terminal effector domain of the bipartite response regulators"/>
    <property type="match status" value="1"/>
</dbReference>
<evidence type="ECO:0000259" key="11">
    <source>
        <dbReference type="PROSITE" id="PS51755"/>
    </source>
</evidence>
<evidence type="ECO:0000256" key="9">
    <source>
        <dbReference type="PROSITE-ProRule" id="PRU01091"/>
    </source>
</evidence>
<keyword evidence="3" id="KW-0902">Two-component regulatory system</keyword>
<comment type="caution">
    <text evidence="12">The sequence shown here is derived from an EMBL/GenBank/DDBJ whole genome shotgun (WGS) entry which is preliminary data.</text>
</comment>
<dbReference type="GO" id="GO:0006355">
    <property type="term" value="P:regulation of DNA-templated transcription"/>
    <property type="evidence" value="ECO:0007669"/>
    <property type="project" value="InterPro"/>
</dbReference>
<evidence type="ECO:0000256" key="1">
    <source>
        <dbReference type="ARBA" id="ARBA00018672"/>
    </source>
</evidence>
<comment type="function">
    <text evidence="7">May play the central regulatory role in sporulation. It may be an element of the effector pathway responsible for the activation of sporulation genes in response to nutritional stress. Spo0A may act in concert with spo0H (a sigma factor) to control the expression of some genes that are critical to the sporulation process.</text>
</comment>
<dbReference type="GO" id="GO:0000976">
    <property type="term" value="F:transcription cis-regulatory region binding"/>
    <property type="evidence" value="ECO:0007669"/>
    <property type="project" value="TreeGrafter"/>
</dbReference>
<dbReference type="SMART" id="SM00862">
    <property type="entry name" value="Trans_reg_C"/>
    <property type="match status" value="1"/>
</dbReference>
<feature type="domain" description="OmpR/PhoB-type" evidence="11">
    <location>
        <begin position="123"/>
        <end position="221"/>
    </location>
</feature>
<keyword evidence="5 9" id="KW-0238">DNA-binding</keyword>
<accession>A0A4S2DJJ9</accession>
<organism evidence="12 13">
    <name type="scientific">Clostridium sartagoforme</name>
    <dbReference type="NCBI Taxonomy" id="84031"/>
    <lineage>
        <taxon>Bacteria</taxon>
        <taxon>Bacillati</taxon>
        <taxon>Bacillota</taxon>
        <taxon>Clostridia</taxon>
        <taxon>Eubacteriales</taxon>
        <taxon>Clostridiaceae</taxon>
        <taxon>Clostridium</taxon>
    </lineage>
</organism>
<dbReference type="EMBL" id="SRYR01000004">
    <property type="protein sequence ID" value="TGY42075.1"/>
    <property type="molecule type" value="Genomic_DNA"/>
</dbReference>
<protein>
    <recommendedName>
        <fullName evidence="1">Stage 0 sporulation protein A homolog</fullName>
    </recommendedName>
</protein>
<dbReference type="SUPFAM" id="SSF52172">
    <property type="entry name" value="CheY-like"/>
    <property type="match status" value="1"/>
</dbReference>
<evidence type="ECO:0000256" key="5">
    <source>
        <dbReference type="ARBA" id="ARBA00023125"/>
    </source>
</evidence>